<dbReference type="HOGENOM" id="CLU_020336_50_4_11"/>
<reference evidence="2 3" key="1">
    <citation type="journal article" date="2014" name="BMC Genomics">
        <title>Complete genome sequence of producer of the glycopeptide antibiotic Aculeximycin Kutzneria albida DSM 43870T, a representative of minor genus of Pseudonocardiaceae.</title>
        <authorList>
            <person name="Rebets Y."/>
            <person name="Tokovenko B."/>
            <person name="Lushchyk I."/>
            <person name="Ruckert C."/>
            <person name="Zaburannyi N."/>
            <person name="Bechthold A."/>
            <person name="Kalinowski J."/>
            <person name="Luzhetskyy A."/>
        </authorList>
    </citation>
    <scope>NUCLEOTIDE SEQUENCE [LARGE SCALE GENOMIC DNA]</scope>
    <source>
        <strain evidence="2">DSM 43870</strain>
    </source>
</reference>
<dbReference type="InterPro" id="IPR029058">
    <property type="entry name" value="AB_hydrolase_fold"/>
</dbReference>
<gene>
    <name evidence="2" type="ORF">KALB_3079</name>
</gene>
<evidence type="ECO:0000313" key="3">
    <source>
        <dbReference type="Proteomes" id="UP000019225"/>
    </source>
</evidence>
<dbReference type="KEGG" id="kal:KALB_3079"/>
<name>W5W6A8_9PSEU</name>
<accession>W5W6A8</accession>
<proteinExistence type="predicted"/>
<dbReference type="STRING" id="1449976.KALB_3079"/>
<dbReference type="InterPro" id="IPR050266">
    <property type="entry name" value="AB_hydrolase_sf"/>
</dbReference>
<organism evidence="2 3">
    <name type="scientific">Kutzneria albida DSM 43870</name>
    <dbReference type="NCBI Taxonomy" id="1449976"/>
    <lineage>
        <taxon>Bacteria</taxon>
        <taxon>Bacillati</taxon>
        <taxon>Actinomycetota</taxon>
        <taxon>Actinomycetes</taxon>
        <taxon>Pseudonocardiales</taxon>
        <taxon>Pseudonocardiaceae</taxon>
        <taxon>Kutzneria</taxon>
    </lineage>
</organism>
<dbReference type="Proteomes" id="UP000019225">
    <property type="component" value="Chromosome"/>
</dbReference>
<feature type="domain" description="AB hydrolase-1" evidence="1">
    <location>
        <begin position="14"/>
        <end position="232"/>
    </location>
</feature>
<dbReference type="AlphaFoldDB" id="W5W6A8"/>
<dbReference type="EMBL" id="CP007155">
    <property type="protein sequence ID" value="AHH96447.1"/>
    <property type="molecule type" value="Genomic_DNA"/>
</dbReference>
<keyword evidence="3" id="KW-1185">Reference proteome</keyword>
<dbReference type="eggNOG" id="COG0596">
    <property type="taxonomic scope" value="Bacteria"/>
</dbReference>
<protein>
    <submittedName>
        <fullName evidence="2">Hydrolase</fullName>
    </submittedName>
</protein>
<dbReference type="PANTHER" id="PTHR43798:SF33">
    <property type="entry name" value="HYDROLASE, PUTATIVE (AFU_ORTHOLOGUE AFUA_2G14860)-RELATED"/>
    <property type="match status" value="1"/>
</dbReference>
<dbReference type="Gene3D" id="3.40.50.1820">
    <property type="entry name" value="alpha/beta hydrolase"/>
    <property type="match status" value="1"/>
</dbReference>
<evidence type="ECO:0000259" key="1">
    <source>
        <dbReference type="Pfam" id="PF12697"/>
    </source>
</evidence>
<sequence length="243" mass="25917">MTNRVEYGGTGPDVLLLHGLGGQARDWDRFAAELTRAHRVVAIDLRGHGRSADGPWSWRAVLDDIELLGLDNPAVVGMSLGGMIAAHWAARHPECPGVISFDGHRAAATAPEHYAGLPRERVLADLARLRAAFDAQTATLTRPGADLLAQVADSFRQDDTVAVLAALRCPALLVLAGKALPQAAPFAELTAAHRRGLLRDLDAARAANPLLTVVEVDANHGMVFEQPVELASLAVEFLDTARK</sequence>
<dbReference type="RefSeq" id="WP_025356579.1">
    <property type="nucleotide sequence ID" value="NZ_CP007155.1"/>
</dbReference>
<evidence type="ECO:0000313" key="2">
    <source>
        <dbReference type="EMBL" id="AHH96447.1"/>
    </source>
</evidence>
<dbReference type="GO" id="GO:0016787">
    <property type="term" value="F:hydrolase activity"/>
    <property type="evidence" value="ECO:0007669"/>
    <property type="project" value="UniProtKB-KW"/>
</dbReference>
<dbReference type="Pfam" id="PF12697">
    <property type="entry name" value="Abhydrolase_6"/>
    <property type="match status" value="1"/>
</dbReference>
<dbReference type="InterPro" id="IPR000073">
    <property type="entry name" value="AB_hydrolase_1"/>
</dbReference>
<dbReference type="SUPFAM" id="SSF53474">
    <property type="entry name" value="alpha/beta-Hydrolases"/>
    <property type="match status" value="1"/>
</dbReference>
<dbReference type="PANTHER" id="PTHR43798">
    <property type="entry name" value="MONOACYLGLYCEROL LIPASE"/>
    <property type="match status" value="1"/>
</dbReference>
<keyword evidence="2" id="KW-0378">Hydrolase</keyword>
<dbReference type="OrthoDB" id="63519at2"/>
<dbReference type="GO" id="GO:0016020">
    <property type="term" value="C:membrane"/>
    <property type="evidence" value="ECO:0007669"/>
    <property type="project" value="TreeGrafter"/>
</dbReference>